<dbReference type="RefSeq" id="WP_038067980.1">
    <property type="nucleotide sequence ID" value="NZ_FOVB01000006.1"/>
</dbReference>
<organism evidence="1 2">
    <name type="scientific">Thioclava dalianensis</name>
    <dbReference type="NCBI Taxonomy" id="1185766"/>
    <lineage>
        <taxon>Bacteria</taxon>
        <taxon>Pseudomonadati</taxon>
        <taxon>Pseudomonadota</taxon>
        <taxon>Alphaproteobacteria</taxon>
        <taxon>Rhodobacterales</taxon>
        <taxon>Paracoccaceae</taxon>
        <taxon>Thioclava</taxon>
    </lineage>
</organism>
<keyword evidence="2" id="KW-1185">Reference proteome</keyword>
<comment type="caution">
    <text evidence="1">The sequence shown here is derived from an EMBL/GenBank/DDBJ whole genome shotgun (WGS) entry which is preliminary data.</text>
</comment>
<sequence>MQTNKHSIDGATDLNGLTEIYEAYCAAYGLELISADEQLLRQIEARNHERADWLRAFCARWERIESDQVEGAQ</sequence>
<reference evidence="1 2" key="1">
    <citation type="submission" date="2014-03" db="EMBL/GenBank/DDBJ databases">
        <title>The draft genome sequence of Thioclava dalianensis DLFJ1-1.</title>
        <authorList>
            <person name="Lai Q."/>
            <person name="Shao Z."/>
        </authorList>
    </citation>
    <scope>NUCLEOTIDE SEQUENCE [LARGE SCALE GENOMIC DNA]</scope>
    <source>
        <strain evidence="1 2">DLFJ1-1</strain>
    </source>
</reference>
<name>A0A074TFA8_9RHOB</name>
<dbReference type="OrthoDB" id="9816564at2"/>
<accession>A0A074TFA8</accession>
<protein>
    <submittedName>
        <fullName evidence="1">Uncharacterized protein</fullName>
    </submittedName>
</protein>
<evidence type="ECO:0000313" key="1">
    <source>
        <dbReference type="EMBL" id="KEP68825.1"/>
    </source>
</evidence>
<dbReference type="STRING" id="1185766.SAMN05216224_10666"/>
<evidence type="ECO:0000313" key="2">
    <source>
        <dbReference type="Proteomes" id="UP000027725"/>
    </source>
</evidence>
<dbReference type="AlphaFoldDB" id="A0A074TFA8"/>
<dbReference type="Proteomes" id="UP000027725">
    <property type="component" value="Unassembled WGS sequence"/>
</dbReference>
<proteinExistence type="predicted"/>
<dbReference type="EMBL" id="JHEH01000023">
    <property type="protein sequence ID" value="KEP68825.1"/>
    <property type="molecule type" value="Genomic_DNA"/>
</dbReference>
<gene>
    <name evidence="1" type="ORF">DL1_08610</name>
</gene>